<protein>
    <submittedName>
        <fullName evidence="2">Trypsin-like peptidase domain-containing protein</fullName>
    </submittedName>
</protein>
<feature type="chain" id="PRO_5045776851" evidence="1">
    <location>
        <begin position="21"/>
        <end position="222"/>
    </location>
</feature>
<dbReference type="PROSITE" id="PS51257">
    <property type="entry name" value="PROKAR_LIPOPROTEIN"/>
    <property type="match status" value="1"/>
</dbReference>
<proteinExistence type="predicted"/>
<dbReference type="RefSeq" id="WP_206725232.1">
    <property type="nucleotide sequence ID" value="NZ_CP071090.1"/>
</dbReference>
<name>A0ABX7NXW9_9BACT</name>
<evidence type="ECO:0000313" key="2">
    <source>
        <dbReference type="EMBL" id="QSQ23660.1"/>
    </source>
</evidence>
<evidence type="ECO:0000256" key="1">
    <source>
        <dbReference type="SAM" id="SignalP"/>
    </source>
</evidence>
<keyword evidence="3" id="KW-1185">Reference proteome</keyword>
<dbReference type="InterPro" id="IPR018114">
    <property type="entry name" value="TRYPSIN_HIS"/>
</dbReference>
<gene>
    <name evidence="2" type="ORF">JY651_01345</name>
</gene>
<dbReference type="InterPro" id="IPR001314">
    <property type="entry name" value="Peptidase_S1A"/>
</dbReference>
<reference evidence="2 3" key="1">
    <citation type="submission" date="2021-02" db="EMBL/GenBank/DDBJ databases">
        <title>De Novo genome assembly of isolated myxobacteria.</title>
        <authorList>
            <person name="Stevens D.C."/>
        </authorList>
    </citation>
    <scope>NUCLEOTIDE SEQUENCE [LARGE SCALE GENOMIC DNA]</scope>
    <source>
        <strain evidence="3">SCPEA02</strain>
    </source>
</reference>
<dbReference type="InterPro" id="IPR009003">
    <property type="entry name" value="Peptidase_S1_PA"/>
</dbReference>
<feature type="signal peptide" evidence="1">
    <location>
        <begin position="1"/>
        <end position="20"/>
    </location>
</feature>
<dbReference type="PROSITE" id="PS00134">
    <property type="entry name" value="TRYPSIN_HIS"/>
    <property type="match status" value="1"/>
</dbReference>
<evidence type="ECO:0000313" key="3">
    <source>
        <dbReference type="Proteomes" id="UP000662747"/>
    </source>
</evidence>
<dbReference type="Pfam" id="PF13365">
    <property type="entry name" value="Trypsin_2"/>
    <property type="match status" value="1"/>
</dbReference>
<dbReference type="Proteomes" id="UP000662747">
    <property type="component" value="Chromosome"/>
</dbReference>
<sequence>MRAGSRWLACAGALAVLTLASCDGGVPVGEAPPDVDDVAAATVTLGQGHCAGVVVEDGSHALTAAHCVSPLETRVDVSFMNGQRIGGTYVHVDRGRDVAIIRLDARAPVRGLEVADAMPTPGEPLVFTGRFDRPGDAQEAVLERLGRCPSLPQVPAALFTTMRGRPGDSGAPLVDSHMRVVGLVHGGAACRIATPTAGLGTLVGELSRGGPTLAHQGTTAPR</sequence>
<organism evidence="2 3">
    <name type="scientific">Pyxidicoccus parkwayensis</name>
    <dbReference type="NCBI Taxonomy" id="2813578"/>
    <lineage>
        <taxon>Bacteria</taxon>
        <taxon>Pseudomonadati</taxon>
        <taxon>Myxococcota</taxon>
        <taxon>Myxococcia</taxon>
        <taxon>Myxococcales</taxon>
        <taxon>Cystobacterineae</taxon>
        <taxon>Myxococcaceae</taxon>
        <taxon>Pyxidicoccus</taxon>
    </lineage>
</organism>
<accession>A0ABX7NXW9</accession>
<dbReference type="SUPFAM" id="SSF50494">
    <property type="entry name" value="Trypsin-like serine proteases"/>
    <property type="match status" value="1"/>
</dbReference>
<dbReference type="EMBL" id="CP071090">
    <property type="protein sequence ID" value="QSQ23660.1"/>
    <property type="molecule type" value="Genomic_DNA"/>
</dbReference>
<dbReference type="PRINTS" id="PR00722">
    <property type="entry name" value="CHYMOTRYPSIN"/>
</dbReference>
<keyword evidence="1" id="KW-0732">Signal</keyword>
<dbReference type="Gene3D" id="2.40.10.120">
    <property type="match status" value="1"/>
</dbReference>